<reference evidence="3 4" key="1">
    <citation type="submission" date="2014-10" db="EMBL/GenBank/DDBJ databases">
        <title>Genome sequencing of Vibrio sinaloensis T08.</title>
        <authorList>
            <person name="Chan K.-G."/>
            <person name="Mohamad N.I."/>
        </authorList>
    </citation>
    <scope>NUCLEOTIDE SEQUENCE [LARGE SCALE GENOMIC DNA]</scope>
    <source>
        <strain evidence="3 4">T08</strain>
    </source>
</reference>
<feature type="domain" description="Histidine kinase" evidence="2">
    <location>
        <begin position="248"/>
        <end position="342"/>
    </location>
</feature>
<dbReference type="InterPro" id="IPR010559">
    <property type="entry name" value="Sig_transdc_His_kin_internal"/>
</dbReference>
<evidence type="ECO:0000313" key="3">
    <source>
        <dbReference type="EMBL" id="KGY10287.1"/>
    </source>
</evidence>
<dbReference type="Proteomes" id="UP000030451">
    <property type="component" value="Unassembled WGS sequence"/>
</dbReference>
<dbReference type="GO" id="GO:0000155">
    <property type="term" value="F:phosphorelay sensor kinase activity"/>
    <property type="evidence" value="ECO:0007669"/>
    <property type="project" value="InterPro"/>
</dbReference>
<dbReference type="EMBL" id="JRWP01000004">
    <property type="protein sequence ID" value="KGY10287.1"/>
    <property type="molecule type" value="Genomic_DNA"/>
</dbReference>
<evidence type="ECO:0000259" key="2">
    <source>
        <dbReference type="PROSITE" id="PS50109"/>
    </source>
</evidence>
<feature type="transmembrane region" description="Helical" evidence="1">
    <location>
        <begin position="103"/>
        <end position="123"/>
    </location>
</feature>
<dbReference type="PANTHER" id="PTHR34220">
    <property type="entry name" value="SENSOR HISTIDINE KINASE YPDA"/>
    <property type="match status" value="1"/>
</dbReference>
<dbReference type="Pfam" id="PF02518">
    <property type="entry name" value="HATPase_c"/>
    <property type="match status" value="1"/>
</dbReference>
<dbReference type="AlphaFoldDB" id="A0A0A5HXJ1"/>
<accession>A0A0A5HXJ1</accession>
<dbReference type="InterPro" id="IPR005467">
    <property type="entry name" value="His_kinase_dom"/>
</dbReference>
<feature type="transmembrane region" description="Helical" evidence="1">
    <location>
        <begin position="12"/>
        <end position="34"/>
    </location>
</feature>
<dbReference type="Pfam" id="PF06580">
    <property type="entry name" value="His_kinase"/>
    <property type="match status" value="1"/>
</dbReference>
<dbReference type="Gene3D" id="3.30.565.10">
    <property type="entry name" value="Histidine kinase-like ATPase, C-terminal domain"/>
    <property type="match status" value="1"/>
</dbReference>
<evidence type="ECO:0000313" key="4">
    <source>
        <dbReference type="Proteomes" id="UP000030451"/>
    </source>
</evidence>
<sequence>MNETLKHHGKDSIRSLILTSLFCMVIAFVTQSIWPSSYMEHLLISIGYGYSAVGTSHLVALFIPSLSSRQVTSIGLAGAMTIGTANAYFVLQKYDEFAQISDLKPVVILGLVFTCTCFVFFYAHEQRLIAQKEAEIAKRKQSELEKAMLLSQLKQLQSQIEPHFLFNTLANVSVLIGQDPKQAQLMLERLTDLLRGTLKSSRQEYSSLQTELEMVDAYLAIQQIRLGNRLSYSIDNPIQQEVNLPPLVIQPLVENAIQHGIEPKVDGGSVHISVQQSDCDLIIEVADSGVGMNSGLGQAGHGVGLQNTRQRLKALFGEHANLSLLESQSGGVKAKVSIPLNALPS</sequence>
<proteinExistence type="predicted"/>
<dbReference type="GO" id="GO:0016020">
    <property type="term" value="C:membrane"/>
    <property type="evidence" value="ECO:0007669"/>
    <property type="project" value="InterPro"/>
</dbReference>
<keyword evidence="1" id="KW-1133">Transmembrane helix</keyword>
<feature type="transmembrane region" description="Helical" evidence="1">
    <location>
        <begin position="46"/>
        <end position="64"/>
    </location>
</feature>
<dbReference type="SMART" id="SM00387">
    <property type="entry name" value="HATPase_c"/>
    <property type="match status" value="1"/>
</dbReference>
<dbReference type="OrthoDB" id="2514702at2"/>
<gene>
    <name evidence="3" type="ORF">NM06_05085</name>
</gene>
<dbReference type="InterPro" id="IPR036890">
    <property type="entry name" value="HATPase_C_sf"/>
</dbReference>
<organism evidence="3 4">
    <name type="scientific">Photobacterium sp. (strain ATCC 43367)</name>
    <dbReference type="NCBI Taxonomy" id="379097"/>
    <lineage>
        <taxon>Bacteria</taxon>
        <taxon>Pseudomonadati</taxon>
        <taxon>Pseudomonadota</taxon>
        <taxon>Gammaproteobacteria</taxon>
        <taxon>Vibrionales</taxon>
        <taxon>Vibrionaceae</taxon>
        <taxon>Vibrio</taxon>
        <taxon>Vibrio oreintalis group</taxon>
    </lineage>
</organism>
<comment type="caution">
    <text evidence="3">The sequence shown here is derived from an EMBL/GenBank/DDBJ whole genome shotgun (WGS) entry which is preliminary data.</text>
</comment>
<dbReference type="PANTHER" id="PTHR34220:SF9">
    <property type="entry name" value="SIGNAL TRANSDUCTION HISTIDINE KINASE INTERNAL REGION DOMAIN-CONTAINING PROTEIN"/>
    <property type="match status" value="1"/>
</dbReference>
<dbReference type="PROSITE" id="PS50109">
    <property type="entry name" value="HIS_KIN"/>
    <property type="match status" value="1"/>
</dbReference>
<keyword evidence="1" id="KW-0472">Membrane</keyword>
<feature type="transmembrane region" description="Helical" evidence="1">
    <location>
        <begin position="71"/>
        <end position="91"/>
    </location>
</feature>
<protein>
    <submittedName>
        <fullName evidence="3">ATPase</fullName>
    </submittedName>
</protein>
<keyword evidence="1" id="KW-0812">Transmembrane</keyword>
<dbReference type="SUPFAM" id="SSF55874">
    <property type="entry name" value="ATPase domain of HSP90 chaperone/DNA topoisomerase II/histidine kinase"/>
    <property type="match status" value="1"/>
</dbReference>
<evidence type="ECO:0000256" key="1">
    <source>
        <dbReference type="SAM" id="Phobius"/>
    </source>
</evidence>
<name>A0A0A5HXJ1_PHOS4</name>
<dbReference type="InterPro" id="IPR003594">
    <property type="entry name" value="HATPase_dom"/>
</dbReference>
<dbReference type="InterPro" id="IPR050640">
    <property type="entry name" value="Bact_2-comp_sensor_kinase"/>
</dbReference>
<dbReference type="RefSeq" id="WP_038136325.1">
    <property type="nucleotide sequence ID" value="NZ_JAVHXG010000158.1"/>
</dbReference>
<dbReference type="STRING" id="379097.SE23_05325"/>